<sequence length="99" mass="10989">MSREGKQARHQEYSMSEKKDTYISCKVLSSYDGSLLQTLGQVYQKFCPVSSPGNRSDLSEEKEDPGFACCGADPNEWAAEVKSRDCLTSKEASEEPLLT</sequence>
<evidence type="ECO:0000313" key="1">
    <source>
        <dbReference type="EMBL" id="KAK7810281.1"/>
    </source>
</evidence>
<accession>A0AAW0I7D6</accession>
<proteinExistence type="predicted"/>
<gene>
    <name evidence="1" type="ORF">U0070_019309</name>
</gene>
<dbReference type="AlphaFoldDB" id="A0AAW0I7D6"/>
<evidence type="ECO:0000313" key="2">
    <source>
        <dbReference type="Proteomes" id="UP001488838"/>
    </source>
</evidence>
<keyword evidence="2" id="KW-1185">Reference proteome</keyword>
<protein>
    <submittedName>
        <fullName evidence="1">Uncharacterized protein</fullName>
    </submittedName>
</protein>
<comment type="caution">
    <text evidence="1">The sequence shown here is derived from an EMBL/GenBank/DDBJ whole genome shotgun (WGS) entry which is preliminary data.</text>
</comment>
<dbReference type="EMBL" id="JBBHLL010000200">
    <property type="protein sequence ID" value="KAK7810281.1"/>
    <property type="molecule type" value="Genomic_DNA"/>
</dbReference>
<dbReference type="Proteomes" id="UP001488838">
    <property type="component" value="Unassembled WGS sequence"/>
</dbReference>
<name>A0AAW0I7D6_MYOGA</name>
<organism evidence="1 2">
    <name type="scientific">Myodes glareolus</name>
    <name type="common">Bank vole</name>
    <name type="synonym">Clethrionomys glareolus</name>
    <dbReference type="NCBI Taxonomy" id="447135"/>
    <lineage>
        <taxon>Eukaryota</taxon>
        <taxon>Metazoa</taxon>
        <taxon>Chordata</taxon>
        <taxon>Craniata</taxon>
        <taxon>Vertebrata</taxon>
        <taxon>Euteleostomi</taxon>
        <taxon>Mammalia</taxon>
        <taxon>Eutheria</taxon>
        <taxon>Euarchontoglires</taxon>
        <taxon>Glires</taxon>
        <taxon>Rodentia</taxon>
        <taxon>Myomorpha</taxon>
        <taxon>Muroidea</taxon>
        <taxon>Cricetidae</taxon>
        <taxon>Arvicolinae</taxon>
        <taxon>Myodes</taxon>
    </lineage>
</organism>
<reference evidence="1 2" key="1">
    <citation type="journal article" date="2023" name="bioRxiv">
        <title>Conserved and derived expression patterns and positive selection on dental genes reveal complex evolutionary context of ever-growing rodent molars.</title>
        <authorList>
            <person name="Calamari Z.T."/>
            <person name="Song A."/>
            <person name="Cohen E."/>
            <person name="Akter M."/>
            <person name="Roy R.D."/>
            <person name="Hallikas O."/>
            <person name="Christensen M.M."/>
            <person name="Li P."/>
            <person name="Marangoni P."/>
            <person name="Jernvall J."/>
            <person name="Klein O.D."/>
        </authorList>
    </citation>
    <scope>NUCLEOTIDE SEQUENCE [LARGE SCALE GENOMIC DNA]</scope>
    <source>
        <strain evidence="1">V071</strain>
    </source>
</reference>